<evidence type="ECO:0000256" key="1">
    <source>
        <dbReference type="SAM" id="MobiDB-lite"/>
    </source>
</evidence>
<organism evidence="2 3">
    <name type="scientific">Novosphingobium olei</name>
    <dbReference type="NCBI Taxonomy" id="2728851"/>
    <lineage>
        <taxon>Bacteria</taxon>
        <taxon>Pseudomonadati</taxon>
        <taxon>Pseudomonadota</taxon>
        <taxon>Alphaproteobacteria</taxon>
        <taxon>Sphingomonadales</taxon>
        <taxon>Sphingomonadaceae</taxon>
        <taxon>Novosphingobium</taxon>
    </lineage>
</organism>
<dbReference type="Proteomes" id="UP000583556">
    <property type="component" value="Unassembled WGS sequence"/>
</dbReference>
<proteinExistence type="predicted"/>
<dbReference type="AlphaFoldDB" id="A0A7Y0BNN7"/>
<feature type="region of interest" description="Disordered" evidence="1">
    <location>
        <begin position="1"/>
        <end position="31"/>
    </location>
</feature>
<evidence type="ECO:0000313" key="3">
    <source>
        <dbReference type="Proteomes" id="UP000583556"/>
    </source>
</evidence>
<sequence>MTRTLDLRSADARRKPGLDLRAGGPGSLPNGGQFVTSTVGGKTKYVTAVDGGKTKYVIVQGAAAFTATTIDSAADIGSVAGSFSASTPTGAAASYALLSDPSGLFAISGSNLVLADNPVAGTFPLIVLATDATGWRYRLVTSVTVAEGAITLQAVNFSRIPQIGVPADGITIEGVLDGVTPTLDVPGLTLDATVRPVKVLGTATASGDSFSITQTAPNATNSPLVSPVSVLAGAPSFTVQPSLQAGNVYEVGQTVGADPGAAPGGTSVGYKIFRRSGTTGVGAAIPYNEGGDSQTRVIPSTEEGWQYRWRIRWYRGSLYGEAYTPWTDTIVLAPPGPPVFTQQPSITVTGSEVGDVATWVAGTATGSSGAPQRQWVANGVPIDGATGTTYQFQWADRYKTIECLELRTNSSGKVAVARSSNSATISPKLSRNYHGNPSWFDGSRKRYPTPVLITPYEPGKKGTAKVLNSFSSRQRTFDKRVDFYYRGNLHWQTPGTPMGNAIVNQVGRNGIYWGFETNGWKTQHTRAWGRVSFVGIKGGDVAGDQDQIFYGGSDISVSGYQETDIQGCYLPTKGTYANPFITPNTPSSGYNSAPIKSIERISSGTSGSIRIIIDTVNVPTGFRAPVVVDANGDAGYLIVYGAQVSAGVTTDVNVDWNTNYAVVSYNAATGEIIATPELGSSFGPANGARAVNNTGQCCVLVKKADNHSDGGQKNKGVAGRTRRDGNTYYGNYTAWGVDGNTSDNDNECIISNENVRRRLDKNPQEYTAPLIYLGLSAGSPYRREATNVYIENTPPRIGFDRMLFPPNDAVTLPNGNQFLPFEGDNWSNWRGGVEYGTPPNGDYAPPTLDVWNYQYQFHNQRDPVSADMTGISLTATPFSGGAAVGTEVGQLILAHNWVDGLNDSAGRPVIVDFVISGPNAGKVSQGWSGLLYTTAATGTSAFDIQVTAVVRDSALNYGAVVQFGPVNITITPS</sequence>
<gene>
    <name evidence="2" type="ORF">HHL27_09095</name>
</gene>
<accession>A0A7Y0BNN7</accession>
<protein>
    <submittedName>
        <fullName evidence="2">Uncharacterized protein</fullName>
    </submittedName>
</protein>
<keyword evidence="3" id="KW-1185">Reference proteome</keyword>
<dbReference type="RefSeq" id="WP_169493085.1">
    <property type="nucleotide sequence ID" value="NZ_JABBGM010000003.1"/>
</dbReference>
<comment type="caution">
    <text evidence="2">The sequence shown here is derived from an EMBL/GenBank/DDBJ whole genome shotgun (WGS) entry which is preliminary data.</text>
</comment>
<feature type="compositionally biased region" description="Basic and acidic residues" evidence="1">
    <location>
        <begin position="1"/>
        <end position="18"/>
    </location>
</feature>
<reference evidence="2 3" key="1">
    <citation type="submission" date="2020-04" db="EMBL/GenBank/DDBJ databases">
        <title>Novosphingobium sp. TW-4 isolated from soil.</title>
        <authorList>
            <person name="Dahal R.H."/>
            <person name="Chaudhary D.K."/>
        </authorList>
    </citation>
    <scope>NUCLEOTIDE SEQUENCE [LARGE SCALE GENOMIC DNA]</scope>
    <source>
        <strain evidence="2 3">TW-4</strain>
    </source>
</reference>
<evidence type="ECO:0000313" key="2">
    <source>
        <dbReference type="EMBL" id="NML93822.1"/>
    </source>
</evidence>
<name>A0A7Y0BNN7_9SPHN</name>
<dbReference type="EMBL" id="JABBGM010000003">
    <property type="protein sequence ID" value="NML93822.1"/>
    <property type="molecule type" value="Genomic_DNA"/>
</dbReference>